<feature type="region of interest" description="Disordered" evidence="5">
    <location>
        <begin position="719"/>
        <end position="782"/>
    </location>
</feature>
<evidence type="ECO:0000256" key="5">
    <source>
        <dbReference type="SAM" id="MobiDB-lite"/>
    </source>
</evidence>
<dbReference type="InterPro" id="IPR042536">
    <property type="entry name" value="TFIIIC_tauA_Sfc1"/>
</dbReference>
<gene>
    <name evidence="8" type="ORF">Bathy03g00440</name>
</gene>
<protein>
    <recommendedName>
        <fullName evidence="10">Transcription factor IIIC subunit 5 HTH domain-containing protein</fullName>
    </recommendedName>
</protein>
<dbReference type="Proteomes" id="UP000198341">
    <property type="component" value="Chromosome 3"/>
</dbReference>
<dbReference type="InterPro" id="IPR040454">
    <property type="entry name" value="TF_IIIC_Tfc1/Sfc1"/>
</dbReference>
<keyword evidence="2" id="KW-0238">DNA-binding</keyword>
<dbReference type="RefSeq" id="XP_007514040.1">
    <property type="nucleotide sequence ID" value="XM_007513978.1"/>
</dbReference>
<reference evidence="8 9" key="1">
    <citation type="submission" date="2011-10" db="EMBL/GenBank/DDBJ databases">
        <authorList>
            <person name="Genoscope - CEA"/>
        </authorList>
    </citation>
    <scope>NUCLEOTIDE SEQUENCE [LARGE SCALE GENOMIC DNA]</scope>
    <source>
        <strain evidence="8 9">RCC 1105</strain>
    </source>
</reference>
<dbReference type="GO" id="GO:0005634">
    <property type="term" value="C:nucleus"/>
    <property type="evidence" value="ECO:0007669"/>
    <property type="project" value="UniProtKB-SubCell"/>
</dbReference>
<dbReference type="Pfam" id="PF09734">
    <property type="entry name" value="Tau95"/>
    <property type="match status" value="1"/>
</dbReference>
<dbReference type="GO" id="GO:0000127">
    <property type="term" value="C:transcription factor TFIIIC complex"/>
    <property type="evidence" value="ECO:0007669"/>
    <property type="project" value="InterPro"/>
</dbReference>
<dbReference type="KEGG" id="bpg:Bathy03g00440"/>
<evidence type="ECO:0000259" key="6">
    <source>
        <dbReference type="Pfam" id="PF09734"/>
    </source>
</evidence>
<proteinExistence type="predicted"/>
<keyword evidence="3" id="KW-0804">Transcription</keyword>
<dbReference type="PANTHER" id="PTHR13230:SF5">
    <property type="entry name" value="GENERAL TRANSCRIPTION FACTOR 3C POLYPEPTIDE 5"/>
    <property type="match status" value="1"/>
</dbReference>
<keyword evidence="4" id="KW-0539">Nucleus</keyword>
<dbReference type="InterPro" id="IPR041499">
    <property type="entry name" value="Tfc1/Sfc1_N"/>
</dbReference>
<dbReference type="OrthoDB" id="514683at2759"/>
<dbReference type="AlphaFoldDB" id="K8EBZ1"/>
<feature type="region of interest" description="Disordered" evidence="5">
    <location>
        <begin position="1"/>
        <end position="90"/>
    </location>
</feature>
<dbReference type="PANTHER" id="PTHR13230">
    <property type="entry name" value="GENERAL TRANSCRIPTION FACTOR IIIC, POLYPEPTIDE 5"/>
    <property type="match status" value="1"/>
</dbReference>
<feature type="domain" description="Transcription factor IIIC subunit 5 HTH" evidence="6">
    <location>
        <begin position="345"/>
        <end position="485"/>
    </location>
</feature>
<feature type="region of interest" description="Disordered" evidence="5">
    <location>
        <begin position="149"/>
        <end position="172"/>
    </location>
</feature>
<evidence type="ECO:0000256" key="4">
    <source>
        <dbReference type="ARBA" id="ARBA00023242"/>
    </source>
</evidence>
<dbReference type="eggNOG" id="KOG2473">
    <property type="taxonomic scope" value="Eukaryota"/>
</dbReference>
<dbReference type="InterPro" id="IPR019136">
    <property type="entry name" value="TF_IIIC_su-5_HTH"/>
</dbReference>
<feature type="domain" description="Transcription factor IIIC subunit Tfc1/Sfc1 triple barrel" evidence="7">
    <location>
        <begin position="168"/>
        <end position="245"/>
    </location>
</feature>
<dbReference type="GO" id="GO:0006384">
    <property type="term" value="P:transcription initiation at RNA polymerase III promoter"/>
    <property type="evidence" value="ECO:0007669"/>
    <property type="project" value="InterPro"/>
</dbReference>
<dbReference type="GO" id="GO:0001003">
    <property type="term" value="F:RNA polymerase III type 2 promoter sequence-specific DNA binding"/>
    <property type="evidence" value="ECO:0007669"/>
    <property type="project" value="TreeGrafter"/>
</dbReference>
<evidence type="ECO:0000259" key="7">
    <source>
        <dbReference type="Pfam" id="PF17682"/>
    </source>
</evidence>
<sequence>MSLRRTRTRGGEGEGGGEGDRRRRSRRRRSSSPDVKEEKKRKKVKKEEETNGEEENKTKPEDLDSKRGHQQLHLHQQQKRHNNTNNGFTVTVPNKRVVSIVYPGYDCMNHIPEIIEKFGGKGQLMKACEIGKRESATVTNTSATVTRMMMDGKSSDGGGGGGKDENKDDGLVSTGTKALEMKFREKDALALPIYGEKLDAKTLVLRVFKSSSSSSGKNSKNGVQVDAFARCTKQIEFRGLADFQYCSTLTEREEEEELRKKMKTRKRIFASDESMNRRKSSRVEDKMEFVVNEDEIRAPTGDAEDPFMLRLKSKAMSRNKESRGIEGKKENEVKKLVVPGEFKLVPPVYCKEDVPVDYFEDGETRKYREELTFMPQGNNEILVDFADATVPQVLPRNVEADEQRPVWYKSLVKLFKERPVWSPRGLQEKLRSIVPAHISVDAKQTRAELREMAYKFNNGPFRKLWILRGFDPRLSKNNVRYQLYEIKLPNSWYNKKDSTLFPKVQKSIQQSRTHLDYHEFRALPKTRFPIFFMDDVILPSVKREFRMIAENKDEEKVDATGVYAHGQTEYGPDGTAIISGCSEKFGFLSRQARTTISERIGIAYLNVLNGKDPIAEDNVWVQAEEKIHAAKQKRLKEKEQLAEEEALAIAAALATGRQRNRKKQKKPEVELTIRNSTAPIHVTSTNIPTYLGPGGSNVMALSPGEDGFAALNAILERKMREAPTKTTEDKEEEEVKEEEEEEEEEKEEEKEEEEEEKKEEEEEEEPPVVAEEEEAFEIFDSD</sequence>
<organism evidence="8 9">
    <name type="scientific">Bathycoccus prasinos</name>
    <dbReference type="NCBI Taxonomy" id="41875"/>
    <lineage>
        <taxon>Eukaryota</taxon>
        <taxon>Viridiplantae</taxon>
        <taxon>Chlorophyta</taxon>
        <taxon>Mamiellophyceae</taxon>
        <taxon>Mamiellales</taxon>
        <taxon>Bathycoccaceae</taxon>
        <taxon>Bathycoccus</taxon>
    </lineage>
</organism>
<evidence type="ECO:0000256" key="2">
    <source>
        <dbReference type="ARBA" id="ARBA00023125"/>
    </source>
</evidence>
<feature type="compositionally biased region" description="Basic and acidic residues" evidence="5">
    <location>
        <begin position="719"/>
        <end position="728"/>
    </location>
</feature>
<evidence type="ECO:0000256" key="3">
    <source>
        <dbReference type="ARBA" id="ARBA00023163"/>
    </source>
</evidence>
<dbReference type="STRING" id="41875.K8EBZ1"/>
<dbReference type="EMBL" id="FO082276">
    <property type="protein sequence ID" value="CCO15477.1"/>
    <property type="molecule type" value="Genomic_DNA"/>
</dbReference>
<dbReference type="GO" id="GO:0001002">
    <property type="term" value="F:RNA polymerase III type 1 promoter sequence-specific DNA binding"/>
    <property type="evidence" value="ECO:0007669"/>
    <property type="project" value="TreeGrafter"/>
</dbReference>
<feature type="compositionally biased region" description="Acidic residues" evidence="5">
    <location>
        <begin position="729"/>
        <end position="782"/>
    </location>
</feature>
<comment type="subcellular location">
    <subcellularLocation>
        <location evidence="1">Nucleus</location>
    </subcellularLocation>
</comment>
<dbReference type="Gene3D" id="3.30.200.160">
    <property type="entry name" value="TFIIIC, subcomplex tauA, subunit Sfc1, barrel domain"/>
    <property type="match status" value="1"/>
</dbReference>
<accession>K8EBZ1</accession>
<name>K8EBZ1_9CHLO</name>
<dbReference type="Pfam" id="PF17682">
    <property type="entry name" value="Tau95_N"/>
    <property type="match status" value="1"/>
</dbReference>
<feature type="compositionally biased region" description="Basic residues" evidence="5">
    <location>
        <begin position="68"/>
        <end position="82"/>
    </location>
</feature>
<evidence type="ECO:0000313" key="8">
    <source>
        <dbReference type="EMBL" id="CCO15477.1"/>
    </source>
</evidence>
<keyword evidence="9" id="KW-1185">Reference proteome</keyword>
<feature type="compositionally biased region" description="Basic and acidic residues" evidence="5">
    <location>
        <begin position="45"/>
        <end position="67"/>
    </location>
</feature>
<dbReference type="GeneID" id="19016582"/>
<evidence type="ECO:0008006" key="10">
    <source>
        <dbReference type="Google" id="ProtNLM"/>
    </source>
</evidence>
<evidence type="ECO:0000256" key="1">
    <source>
        <dbReference type="ARBA" id="ARBA00004123"/>
    </source>
</evidence>
<evidence type="ECO:0000313" key="9">
    <source>
        <dbReference type="Proteomes" id="UP000198341"/>
    </source>
</evidence>